<dbReference type="FunFam" id="1.25.40.120:FF:000001">
    <property type="entry name" value="Geranylgeranyl transferase type-2 subunit alpha"/>
    <property type="match status" value="1"/>
</dbReference>
<dbReference type="FunCoup" id="A0A7R8UDP9">
    <property type="interactions" value="801"/>
</dbReference>
<dbReference type="PANTHER" id="PTHR11129:SF2">
    <property type="entry name" value="GERANYLGERANYL TRANSFERASE TYPE-2 SUBUNIT ALPHA"/>
    <property type="match status" value="1"/>
</dbReference>
<keyword evidence="4" id="KW-0677">Repeat</keyword>
<accession>A0A7R8UDP9</accession>
<dbReference type="InterPro" id="IPR002088">
    <property type="entry name" value="Prenyl_trans_a"/>
</dbReference>
<evidence type="ECO:0000256" key="1">
    <source>
        <dbReference type="ARBA" id="ARBA00006734"/>
    </source>
</evidence>
<dbReference type="GO" id="GO:0005968">
    <property type="term" value="C:Rab-protein geranylgeranyltransferase complex"/>
    <property type="evidence" value="ECO:0007669"/>
    <property type="project" value="TreeGrafter"/>
</dbReference>
<dbReference type="SUPFAM" id="SSF52058">
    <property type="entry name" value="L domain-like"/>
    <property type="match status" value="1"/>
</dbReference>
<dbReference type="GO" id="GO:0097354">
    <property type="term" value="P:prenylation"/>
    <property type="evidence" value="ECO:0007669"/>
    <property type="project" value="UniProtKB-UniRule"/>
</dbReference>
<keyword evidence="2 6" id="KW-0637">Prenyltransferase</keyword>
<organism evidence="7 8">
    <name type="scientific">Hermetia illucens</name>
    <name type="common">Black soldier fly</name>
    <dbReference type="NCBI Taxonomy" id="343691"/>
    <lineage>
        <taxon>Eukaryota</taxon>
        <taxon>Metazoa</taxon>
        <taxon>Ecdysozoa</taxon>
        <taxon>Arthropoda</taxon>
        <taxon>Hexapoda</taxon>
        <taxon>Insecta</taxon>
        <taxon>Pterygota</taxon>
        <taxon>Neoptera</taxon>
        <taxon>Endopterygota</taxon>
        <taxon>Diptera</taxon>
        <taxon>Brachycera</taxon>
        <taxon>Stratiomyomorpha</taxon>
        <taxon>Stratiomyidae</taxon>
        <taxon>Hermetiinae</taxon>
        <taxon>Hermetia</taxon>
    </lineage>
</organism>
<dbReference type="Pfam" id="PF01239">
    <property type="entry name" value="PPTA"/>
    <property type="match status" value="5"/>
</dbReference>
<dbReference type="EC" id="2.5.1.60" evidence="6"/>
<dbReference type="Gene3D" id="3.80.10.10">
    <property type="entry name" value="Ribonuclease Inhibitor"/>
    <property type="match status" value="1"/>
</dbReference>
<comment type="catalytic activity">
    <reaction evidence="5 6">
        <text>geranylgeranyl diphosphate + L-cysteinyl-[protein] = S-geranylgeranyl-L-cysteinyl-[protein] + diphosphate</text>
        <dbReference type="Rhea" id="RHEA:21240"/>
        <dbReference type="Rhea" id="RHEA-COMP:10131"/>
        <dbReference type="Rhea" id="RHEA-COMP:11537"/>
        <dbReference type="ChEBI" id="CHEBI:29950"/>
        <dbReference type="ChEBI" id="CHEBI:33019"/>
        <dbReference type="ChEBI" id="CHEBI:57533"/>
        <dbReference type="ChEBI" id="CHEBI:86021"/>
        <dbReference type="EC" id="2.5.1.60"/>
    </reaction>
</comment>
<dbReference type="OrthoDB" id="1658at2759"/>
<comment type="function">
    <text evidence="6">Catalyzes the transfer of a geranyl-geranyl moiety from geranyl-geranyl pyrophosphate to cysteines occuring in specific C-terminal amino acid sequences.</text>
</comment>
<evidence type="ECO:0000256" key="5">
    <source>
        <dbReference type="ARBA" id="ARBA00047658"/>
    </source>
</evidence>
<evidence type="ECO:0000313" key="8">
    <source>
        <dbReference type="Proteomes" id="UP000594454"/>
    </source>
</evidence>
<evidence type="ECO:0000256" key="2">
    <source>
        <dbReference type="ARBA" id="ARBA00022602"/>
    </source>
</evidence>
<sequence>MHGRLKVRTSAEEAARKKKEQEIKVKTYRAGMGRIFEKRKNGQLDDEMMQITGQILSRNPDVYTLWNIRKECILKMAESLGNEAKQSLYDKDLGFTEQCLMVNPKSYGAWHHRCWILENCPTPDWEREVALCNKYLKLDERNFHCWDYRRFVVKKAKVPAEDELKYCTEKIHKNFSNYSSWHYRSKLLPLLFPHETSPARPISESKLKEELEMVLTAAFTDPNDSSAWFYQRWLLGYSQPALDIAAIRISKNLAIASFSKPIDLRTCEIETNFGFNFNPDRWQPVQKGNKYDVAWIVEDSFELGASDLQQYIFKCRMSDGKDYAINLKKCSDGFYGMKCPKFEYEFGAAVIEELKNQLESCNQLLEYEPDSKWTLLTASLLMRAIDRRGYHTKSLEYLQKLEKIDYLRQGYYADLASKWAIEKVLEEWIEQGDLTVAIDLSNLNLATIFYEQYMSIAKIVILRNNCLSDRTATKFNAFQFCENLDASYNQFSTPGVIPHIPNLKVLSLEGNKFSNNATTRLEDQMKNL</sequence>
<dbReference type="InParanoid" id="A0A7R8UDP9"/>
<evidence type="ECO:0000313" key="7">
    <source>
        <dbReference type="EMBL" id="CAD7078872.1"/>
    </source>
</evidence>
<keyword evidence="8" id="KW-1185">Reference proteome</keyword>
<dbReference type="GO" id="GO:0004663">
    <property type="term" value="F:Rab geranylgeranyltransferase activity"/>
    <property type="evidence" value="ECO:0007669"/>
    <property type="project" value="UniProtKB-UniRule"/>
</dbReference>
<evidence type="ECO:0000256" key="3">
    <source>
        <dbReference type="ARBA" id="ARBA00022679"/>
    </source>
</evidence>
<dbReference type="SUPFAM" id="SSF48439">
    <property type="entry name" value="Protein prenylyltransferase"/>
    <property type="match status" value="1"/>
</dbReference>
<dbReference type="EMBL" id="LR899009">
    <property type="protein sequence ID" value="CAD7078872.1"/>
    <property type="molecule type" value="Genomic_DNA"/>
</dbReference>
<dbReference type="Gene3D" id="2.60.40.1130">
    <property type="entry name" value="Rab geranylgeranyltransferase alpha-subunit, insert domain"/>
    <property type="match status" value="1"/>
</dbReference>
<evidence type="ECO:0000256" key="6">
    <source>
        <dbReference type="RuleBase" id="RU367120"/>
    </source>
</evidence>
<dbReference type="Gene3D" id="1.25.40.120">
    <property type="entry name" value="Protein prenylyltransferase"/>
    <property type="match status" value="1"/>
</dbReference>
<proteinExistence type="inferred from homology"/>
<dbReference type="PANTHER" id="PTHR11129">
    <property type="entry name" value="PROTEIN FARNESYLTRANSFERASE ALPHA SUBUNIT/RAB GERANYLGERANYL TRANSFERASE ALPHA SUBUNIT"/>
    <property type="match status" value="1"/>
</dbReference>
<keyword evidence="3 6" id="KW-0808">Transferase</keyword>
<evidence type="ECO:0000256" key="4">
    <source>
        <dbReference type="ARBA" id="ARBA00022737"/>
    </source>
</evidence>
<dbReference type="AlphaFoldDB" id="A0A7R8UDP9"/>
<protein>
    <recommendedName>
        <fullName evidence="6">Geranylgeranyl transferase type-2 subunit alpha</fullName>
        <ecNumber evidence="6">2.5.1.60</ecNumber>
    </recommendedName>
    <alternativeName>
        <fullName evidence="6">Geranylgeranyl transferase type II subunit alpha</fullName>
    </alternativeName>
</protein>
<dbReference type="InterPro" id="IPR032675">
    <property type="entry name" value="LRR_dom_sf"/>
</dbReference>
<name>A0A7R8UDP9_HERIL</name>
<gene>
    <name evidence="7" type="ORF">HERILL_LOCUS2117</name>
</gene>
<reference evidence="7 8" key="1">
    <citation type="submission" date="2020-11" db="EMBL/GenBank/DDBJ databases">
        <authorList>
            <person name="Wallbank WR R."/>
            <person name="Pardo Diaz C."/>
            <person name="Kozak K."/>
            <person name="Martin S."/>
            <person name="Jiggins C."/>
            <person name="Moest M."/>
            <person name="Warren A I."/>
            <person name="Generalovic N T."/>
            <person name="Byers J.R.P. K."/>
            <person name="Montejo-Kovacevich G."/>
            <person name="Yen C E."/>
        </authorList>
    </citation>
    <scope>NUCLEOTIDE SEQUENCE [LARGE SCALE GENOMIC DNA]</scope>
</reference>
<dbReference type="Proteomes" id="UP000594454">
    <property type="component" value="Chromosome 1"/>
</dbReference>
<comment type="similarity">
    <text evidence="1 6">Belongs to the protein prenyltransferase subunit alpha family.</text>
</comment>
<dbReference type="OMA" id="CAWHHRC"/>
<dbReference type="PROSITE" id="PS51147">
    <property type="entry name" value="PFTA"/>
    <property type="match status" value="4"/>
</dbReference>